<feature type="domain" description="GHMP kinase N-terminal" evidence="7">
    <location>
        <begin position="133"/>
        <end position="197"/>
    </location>
</feature>
<dbReference type="InterPro" id="IPR014721">
    <property type="entry name" value="Ribsml_uS5_D2-typ_fold_subgr"/>
</dbReference>
<evidence type="ECO:0000313" key="8">
    <source>
        <dbReference type="EMBL" id="KZW01693.1"/>
    </source>
</evidence>
<evidence type="ECO:0000313" key="9">
    <source>
        <dbReference type="Proteomes" id="UP000077266"/>
    </source>
</evidence>
<evidence type="ECO:0000259" key="7">
    <source>
        <dbReference type="Pfam" id="PF00288"/>
    </source>
</evidence>
<name>A0A165P5T5_EXIGL</name>
<gene>
    <name evidence="8" type="ORF">EXIGLDRAFT_745003</name>
</gene>
<proteinExistence type="inferred from homology"/>
<evidence type="ECO:0000256" key="1">
    <source>
        <dbReference type="ARBA" id="ARBA00006566"/>
    </source>
</evidence>
<accession>A0A165P5T5</accession>
<dbReference type="InterPro" id="IPR020568">
    <property type="entry name" value="Ribosomal_Su5_D2-typ_SF"/>
</dbReference>
<keyword evidence="9" id="KW-1185">Reference proteome</keyword>
<keyword evidence="2" id="KW-0808">Transferase</keyword>
<reference evidence="8 9" key="1">
    <citation type="journal article" date="2016" name="Mol. Biol. Evol.">
        <title>Comparative Genomics of Early-Diverging Mushroom-Forming Fungi Provides Insights into the Origins of Lignocellulose Decay Capabilities.</title>
        <authorList>
            <person name="Nagy L.G."/>
            <person name="Riley R."/>
            <person name="Tritt A."/>
            <person name="Adam C."/>
            <person name="Daum C."/>
            <person name="Floudas D."/>
            <person name="Sun H."/>
            <person name="Yadav J.S."/>
            <person name="Pangilinan J."/>
            <person name="Larsson K.H."/>
            <person name="Matsuura K."/>
            <person name="Barry K."/>
            <person name="Labutti K."/>
            <person name="Kuo R."/>
            <person name="Ohm R.A."/>
            <person name="Bhattacharya S.S."/>
            <person name="Shirouzu T."/>
            <person name="Yoshinaga Y."/>
            <person name="Martin F.M."/>
            <person name="Grigoriev I.V."/>
            <person name="Hibbett D.S."/>
        </authorList>
    </citation>
    <scope>NUCLEOTIDE SEQUENCE [LARGE SCALE GENOMIC DNA]</scope>
    <source>
        <strain evidence="8 9">HHB12029</strain>
    </source>
</reference>
<dbReference type="GO" id="GO:0006012">
    <property type="term" value="P:galactose metabolic process"/>
    <property type="evidence" value="ECO:0007669"/>
    <property type="project" value="TreeGrafter"/>
</dbReference>
<evidence type="ECO:0000256" key="2">
    <source>
        <dbReference type="ARBA" id="ARBA00022679"/>
    </source>
</evidence>
<comment type="similarity">
    <text evidence="1">Belongs to the GHMP kinase family. GalK subfamily.</text>
</comment>
<keyword evidence="4" id="KW-0418">Kinase</keyword>
<dbReference type="Proteomes" id="UP000077266">
    <property type="component" value="Unassembled WGS sequence"/>
</dbReference>
<dbReference type="GO" id="GO:0004335">
    <property type="term" value="F:galactokinase activity"/>
    <property type="evidence" value="ECO:0007669"/>
    <property type="project" value="TreeGrafter"/>
</dbReference>
<dbReference type="PANTHER" id="PTHR10457:SF7">
    <property type="entry name" value="GALACTOKINASE-RELATED"/>
    <property type="match status" value="1"/>
</dbReference>
<dbReference type="OrthoDB" id="187738at2759"/>
<dbReference type="InterPro" id="IPR006204">
    <property type="entry name" value="GHMP_kinase_N_dom"/>
</dbReference>
<dbReference type="Pfam" id="PF00288">
    <property type="entry name" value="GHMP_kinases_N"/>
    <property type="match status" value="1"/>
</dbReference>
<keyword evidence="3" id="KW-0547">Nucleotide-binding</keyword>
<dbReference type="PROSITE" id="PS00627">
    <property type="entry name" value="GHMP_KINASES_ATP"/>
    <property type="match status" value="1"/>
</dbReference>
<dbReference type="EMBL" id="KV425892">
    <property type="protein sequence ID" value="KZW01693.1"/>
    <property type="molecule type" value="Genomic_DNA"/>
</dbReference>
<protein>
    <recommendedName>
        <fullName evidence="7">GHMP kinase N-terminal domain-containing protein</fullName>
    </recommendedName>
</protein>
<dbReference type="InParanoid" id="A0A165P5T5"/>
<feature type="region of interest" description="Disordered" evidence="6">
    <location>
        <begin position="1"/>
        <end position="22"/>
    </location>
</feature>
<dbReference type="InterPro" id="IPR006203">
    <property type="entry name" value="GHMP_knse_ATP-bd_CS"/>
</dbReference>
<evidence type="ECO:0000256" key="3">
    <source>
        <dbReference type="ARBA" id="ARBA00022741"/>
    </source>
</evidence>
<evidence type="ECO:0000256" key="6">
    <source>
        <dbReference type="SAM" id="MobiDB-lite"/>
    </source>
</evidence>
<dbReference type="AlphaFoldDB" id="A0A165P5T5"/>
<dbReference type="STRING" id="1314781.A0A165P5T5"/>
<dbReference type="SUPFAM" id="SSF54211">
    <property type="entry name" value="Ribosomal protein S5 domain 2-like"/>
    <property type="match status" value="1"/>
</dbReference>
<keyword evidence="5" id="KW-0067">ATP-binding</keyword>
<dbReference type="PANTHER" id="PTHR10457">
    <property type="entry name" value="MEVALONATE KINASE/GALACTOKINASE"/>
    <property type="match status" value="1"/>
</dbReference>
<feature type="compositionally biased region" description="Acidic residues" evidence="6">
    <location>
        <begin position="1"/>
        <end position="10"/>
    </location>
</feature>
<evidence type="ECO:0000256" key="4">
    <source>
        <dbReference type="ARBA" id="ARBA00022777"/>
    </source>
</evidence>
<evidence type="ECO:0000256" key="5">
    <source>
        <dbReference type="ARBA" id="ARBA00022840"/>
    </source>
</evidence>
<dbReference type="Gene3D" id="3.30.230.10">
    <property type="match status" value="1"/>
</dbReference>
<organism evidence="8 9">
    <name type="scientific">Exidia glandulosa HHB12029</name>
    <dbReference type="NCBI Taxonomy" id="1314781"/>
    <lineage>
        <taxon>Eukaryota</taxon>
        <taxon>Fungi</taxon>
        <taxon>Dikarya</taxon>
        <taxon>Basidiomycota</taxon>
        <taxon>Agaricomycotina</taxon>
        <taxon>Agaricomycetes</taxon>
        <taxon>Auriculariales</taxon>
        <taxon>Exidiaceae</taxon>
        <taxon>Exidia</taxon>
    </lineage>
</organism>
<dbReference type="GO" id="GO:0005829">
    <property type="term" value="C:cytosol"/>
    <property type="evidence" value="ECO:0007669"/>
    <property type="project" value="TreeGrafter"/>
</dbReference>
<dbReference type="PRINTS" id="PR00959">
    <property type="entry name" value="MEVGALKINASE"/>
</dbReference>
<sequence>MPGVENEQDNIDYGQQDGRPPTTIHHLPFVTGCTKQMASRDRLSEFFLPRSIPGPSSVLPLVTSRSHVLHAPELDPPSTALGFCAGVRRNCSTLTPTSYVPLVWKAWRVRHRVGRRVVLENFFIDNDGEAVRIDMLRTGTVPSGSGLSSSAAVIVVFFARMNGHHAGFAAGRLVDLSMENERRVGVNSGGMDQAASTIPPANNAVYITFYPKLRAGPIALPEHAVLVIAHKLFVSEKALTAHTNYNLQVAARVSARCLGVGVGKTEKITLREVCQN</sequence>
<dbReference type="GO" id="GO:0005524">
    <property type="term" value="F:ATP binding"/>
    <property type="evidence" value="ECO:0007669"/>
    <property type="project" value="UniProtKB-KW"/>
</dbReference>